<dbReference type="SUPFAM" id="SSF55315">
    <property type="entry name" value="L30e-like"/>
    <property type="match status" value="1"/>
</dbReference>
<feature type="domain" description="RNA 2-O ribose methyltransferase substrate binding" evidence="5">
    <location>
        <begin position="57"/>
        <end position="133"/>
    </location>
</feature>
<evidence type="ECO:0000256" key="4">
    <source>
        <dbReference type="SAM" id="MobiDB-lite"/>
    </source>
</evidence>
<dbReference type="KEGG" id="hni:W911_05260"/>
<evidence type="ECO:0000256" key="2">
    <source>
        <dbReference type="ARBA" id="ARBA00022603"/>
    </source>
</evidence>
<dbReference type="Pfam" id="PF22435">
    <property type="entry name" value="MRM3-like_sub_bind"/>
    <property type="match status" value="1"/>
</dbReference>
<dbReference type="STRING" id="1029756.W911_05260"/>
<keyword evidence="7" id="KW-1185">Reference proteome</keyword>
<feature type="region of interest" description="Disordered" evidence="4">
    <location>
        <begin position="1"/>
        <end position="27"/>
    </location>
</feature>
<reference evidence="6 7" key="1">
    <citation type="journal article" date="2014" name="Genome Announc.">
        <title>Complete Genome Sequence of Hyphomicrobium nitrativorans Strain NL23, a Denitrifying Bacterium Isolated from Biofilm of a Methanol-Fed Denitrification System Treating Seawater at the Montreal Biodome.</title>
        <authorList>
            <person name="Martineau C."/>
            <person name="Villeneuve C."/>
            <person name="Mauffrey F."/>
            <person name="Villemur R."/>
        </authorList>
    </citation>
    <scope>NUCLEOTIDE SEQUENCE [LARGE SCALE GENOMIC DNA]</scope>
    <source>
        <strain evidence="6">NL23</strain>
    </source>
</reference>
<dbReference type="Pfam" id="PF00588">
    <property type="entry name" value="SpoU_methylase"/>
    <property type="match status" value="1"/>
</dbReference>
<dbReference type="GO" id="GO:0005737">
    <property type="term" value="C:cytoplasm"/>
    <property type="evidence" value="ECO:0007669"/>
    <property type="project" value="UniProtKB-ARBA"/>
</dbReference>
<evidence type="ECO:0000256" key="1">
    <source>
        <dbReference type="ARBA" id="ARBA00007228"/>
    </source>
</evidence>
<dbReference type="InterPro" id="IPR001537">
    <property type="entry name" value="SpoU_MeTrfase"/>
</dbReference>
<dbReference type="InterPro" id="IPR029064">
    <property type="entry name" value="Ribosomal_eL30-like_sf"/>
</dbReference>
<dbReference type="InterPro" id="IPR051259">
    <property type="entry name" value="rRNA_Methyltransferase"/>
</dbReference>
<proteinExistence type="inferred from homology"/>
<protein>
    <submittedName>
        <fullName evidence="6">RNA methyltransferase</fullName>
    </submittedName>
</protein>
<dbReference type="GO" id="GO:0032259">
    <property type="term" value="P:methylation"/>
    <property type="evidence" value="ECO:0007669"/>
    <property type="project" value="UniProtKB-KW"/>
</dbReference>
<dbReference type="Proteomes" id="UP000018542">
    <property type="component" value="Chromosome"/>
</dbReference>
<gene>
    <name evidence="6" type="ORF">W911_05260</name>
</gene>
<dbReference type="Gene3D" id="3.30.1330.30">
    <property type="match status" value="1"/>
</dbReference>
<dbReference type="InterPro" id="IPR029028">
    <property type="entry name" value="Alpha/beta_knot_MTases"/>
</dbReference>
<dbReference type="PANTHER" id="PTHR43191">
    <property type="entry name" value="RRNA METHYLTRANSFERASE 3"/>
    <property type="match status" value="1"/>
</dbReference>
<dbReference type="InterPro" id="IPR029026">
    <property type="entry name" value="tRNA_m1G_MTases_N"/>
</dbReference>
<evidence type="ECO:0000313" key="6">
    <source>
        <dbReference type="EMBL" id="AHB47925.1"/>
    </source>
</evidence>
<feature type="compositionally biased region" description="Low complexity" evidence="4">
    <location>
        <begin position="10"/>
        <end position="26"/>
    </location>
</feature>
<dbReference type="CDD" id="cd18095">
    <property type="entry name" value="SpoU-like_rRNA-MTase"/>
    <property type="match status" value="1"/>
</dbReference>
<keyword evidence="2 6" id="KW-0489">Methyltransferase</keyword>
<dbReference type="SUPFAM" id="SSF75217">
    <property type="entry name" value="alpha/beta knot"/>
    <property type="match status" value="1"/>
</dbReference>
<comment type="similarity">
    <text evidence="1">Belongs to the class IV-like SAM-binding methyltransferase superfamily. RNA methyltransferase TrmH family.</text>
</comment>
<dbReference type="HOGENOM" id="CLU_021322_3_2_5"/>
<dbReference type="PANTHER" id="PTHR43191:SF2">
    <property type="entry name" value="RRNA METHYLTRANSFERASE 3, MITOCHONDRIAL"/>
    <property type="match status" value="1"/>
</dbReference>
<dbReference type="GO" id="GO:0003723">
    <property type="term" value="F:RNA binding"/>
    <property type="evidence" value="ECO:0007669"/>
    <property type="project" value="InterPro"/>
</dbReference>
<sequence>MDIMSKNKPRPSQARASQSRTSQPRAPRVITSLTNERVKAIRALDMRKERRETGLFLAEGTSILETARAAEFVPQTLVYQAGSASSLVARLLISWALEAGGEVLEVSQAVLSKLSSKDNPQSMIGVFQQKWATLPERPARGDTWLALEEIRDPGNLGTIIRTADAVGAKGIILIGNTCDPYSREAVRATMGSVFDMPLAKVSREEFLVWRASWPGDVVGLHLDARDDFRHAAYKDPVLLLMGSEGPGLSESLTRSCSRLVKIPMAGKLDSLNLAVATALSLYQIRGDALSI</sequence>
<organism evidence="6 7">
    <name type="scientific">Hyphomicrobium nitrativorans NL23</name>
    <dbReference type="NCBI Taxonomy" id="1029756"/>
    <lineage>
        <taxon>Bacteria</taxon>
        <taxon>Pseudomonadati</taxon>
        <taxon>Pseudomonadota</taxon>
        <taxon>Alphaproteobacteria</taxon>
        <taxon>Hyphomicrobiales</taxon>
        <taxon>Hyphomicrobiaceae</taxon>
        <taxon>Hyphomicrobium</taxon>
    </lineage>
</organism>
<dbReference type="InterPro" id="IPR013123">
    <property type="entry name" value="SpoU_subst-bd"/>
</dbReference>
<dbReference type="GO" id="GO:0006396">
    <property type="term" value="P:RNA processing"/>
    <property type="evidence" value="ECO:0007669"/>
    <property type="project" value="InterPro"/>
</dbReference>
<evidence type="ECO:0000259" key="5">
    <source>
        <dbReference type="SMART" id="SM00967"/>
    </source>
</evidence>
<evidence type="ECO:0000313" key="7">
    <source>
        <dbReference type="Proteomes" id="UP000018542"/>
    </source>
</evidence>
<evidence type="ECO:0000256" key="3">
    <source>
        <dbReference type="ARBA" id="ARBA00022679"/>
    </source>
</evidence>
<accession>V5SCZ3</accession>
<dbReference type="SMART" id="SM00967">
    <property type="entry name" value="SpoU_sub_bind"/>
    <property type="match status" value="1"/>
</dbReference>
<dbReference type="EMBL" id="CP006912">
    <property type="protein sequence ID" value="AHB47925.1"/>
    <property type="molecule type" value="Genomic_DNA"/>
</dbReference>
<name>V5SCZ3_9HYPH</name>
<dbReference type="GO" id="GO:0008173">
    <property type="term" value="F:RNA methyltransferase activity"/>
    <property type="evidence" value="ECO:0007669"/>
    <property type="project" value="InterPro"/>
</dbReference>
<keyword evidence="3 6" id="KW-0808">Transferase</keyword>
<dbReference type="Gene3D" id="3.40.1280.10">
    <property type="match status" value="1"/>
</dbReference>
<dbReference type="AlphaFoldDB" id="V5SCZ3"/>
<dbReference type="InterPro" id="IPR053888">
    <property type="entry name" value="MRM3-like_sub_bind"/>
</dbReference>
<dbReference type="PATRIC" id="fig|1029756.8.peg.1109"/>